<feature type="region of interest" description="Disordered" evidence="1">
    <location>
        <begin position="520"/>
        <end position="544"/>
    </location>
</feature>
<organism evidence="2 3">
    <name type="scientific">Nocardiopsis endophytica</name>
    <dbReference type="NCBI Taxonomy" id="3018445"/>
    <lineage>
        <taxon>Bacteria</taxon>
        <taxon>Bacillati</taxon>
        <taxon>Actinomycetota</taxon>
        <taxon>Actinomycetes</taxon>
        <taxon>Streptosporangiales</taxon>
        <taxon>Nocardiopsidaceae</taxon>
        <taxon>Nocardiopsis</taxon>
    </lineage>
</organism>
<sequence>MPARHDPQHPDDRDPLAPAPPQDEQHDRREHDPGTGRHRPHEHPRGAPPTGPQQGPYPPQVRQPAPPPGLQGAAEPAQPQWPQQAAPRQDAAPPERRPSAPQRSFPSHQDPRPAQSGPEPPSFAPPPGPHAAQPPGQQQGAAPSGPRHGAPTGPQHPQQGPQQGSAFIDPVGPAQGPVQGTAQGGQQPPQSTPPHGRYPAPQNSGPQQAPPFVEPKHPAPGPAQGGPHRPQQGAQFPGQGTGPQQSSPLVEPKGPPHQGWHGGSQHSGPGYGGPQQAPAFAAPMGTEPPDQAAPRPTFARPEDGPAPTGPAHGGAHYADPAVGGRPPEWAAAEAGAAAGAGAAVRPPLWKRLHLPWIAGIVVLLPVALGGPWMLEKQQWQETGAIPPDPVPADGDAARISGSDWELVGVVLDDYMDTEPPPPGITLVDVGFRATPGDERSAELLKTCSFQAVGADGRIWETSNEYTDRPLPDGAVFPGFLGCSDAEGEPLKPGDTGGFVASFLVPEDAAESLSFRVEVDTGLGKKESDPPAPEAALFEDPDEEN</sequence>
<feature type="compositionally biased region" description="Low complexity" evidence="1">
    <location>
        <begin position="172"/>
        <end position="195"/>
    </location>
</feature>
<accession>A0ABT4TXD6</accession>
<feature type="compositionally biased region" description="Pro residues" evidence="1">
    <location>
        <begin position="118"/>
        <end position="129"/>
    </location>
</feature>
<feature type="compositionally biased region" description="Low complexity" evidence="1">
    <location>
        <begin position="305"/>
        <end position="318"/>
    </location>
</feature>
<evidence type="ECO:0000313" key="3">
    <source>
        <dbReference type="Proteomes" id="UP001527866"/>
    </source>
</evidence>
<dbReference type="RefSeq" id="WP_270683256.1">
    <property type="nucleotide sequence ID" value="NZ_JAQFWQ010000003.1"/>
</dbReference>
<keyword evidence="3" id="KW-1185">Reference proteome</keyword>
<proteinExistence type="predicted"/>
<feature type="compositionally biased region" description="Low complexity" evidence="1">
    <location>
        <begin position="256"/>
        <end position="283"/>
    </location>
</feature>
<feature type="compositionally biased region" description="Basic and acidic residues" evidence="1">
    <location>
        <begin position="1"/>
        <end position="15"/>
    </location>
</feature>
<dbReference type="EMBL" id="JAQFWQ010000003">
    <property type="protein sequence ID" value="MDA2809349.1"/>
    <property type="molecule type" value="Genomic_DNA"/>
</dbReference>
<evidence type="ECO:0000313" key="2">
    <source>
        <dbReference type="EMBL" id="MDA2809349.1"/>
    </source>
</evidence>
<feature type="compositionally biased region" description="Pro residues" evidence="1">
    <location>
        <begin position="208"/>
        <end position="221"/>
    </location>
</feature>
<feature type="compositionally biased region" description="Low complexity" evidence="1">
    <location>
        <begin position="130"/>
        <end position="164"/>
    </location>
</feature>
<protein>
    <recommendedName>
        <fullName evidence="4">DUF4352 domain-containing protein</fullName>
    </recommendedName>
</protein>
<dbReference type="Proteomes" id="UP001527866">
    <property type="component" value="Unassembled WGS sequence"/>
</dbReference>
<feature type="compositionally biased region" description="Pro residues" evidence="1">
    <location>
        <begin position="46"/>
        <end position="69"/>
    </location>
</feature>
<evidence type="ECO:0008006" key="4">
    <source>
        <dbReference type="Google" id="ProtNLM"/>
    </source>
</evidence>
<feature type="compositionally biased region" description="Low complexity" evidence="1">
    <location>
        <begin position="70"/>
        <end position="92"/>
    </location>
</feature>
<feature type="region of interest" description="Disordered" evidence="1">
    <location>
        <begin position="1"/>
        <end position="326"/>
    </location>
</feature>
<gene>
    <name evidence="2" type="ORF">O4J56_01750</name>
</gene>
<reference evidence="2 3" key="1">
    <citation type="submission" date="2023-01" db="EMBL/GenBank/DDBJ databases">
        <title>Draft genome sequence of Nocardiopsis sp. RSe5-2 isolated from halophytes.</title>
        <authorList>
            <person name="Duangmal K."/>
            <person name="Chantavorakit T."/>
        </authorList>
    </citation>
    <scope>NUCLEOTIDE SEQUENCE [LARGE SCALE GENOMIC DNA]</scope>
    <source>
        <strain evidence="2 3">RSe5-2</strain>
    </source>
</reference>
<evidence type="ECO:0000256" key="1">
    <source>
        <dbReference type="SAM" id="MobiDB-lite"/>
    </source>
</evidence>
<name>A0ABT4TXD6_9ACTN</name>
<feature type="compositionally biased region" description="Basic and acidic residues" evidence="1">
    <location>
        <begin position="23"/>
        <end position="35"/>
    </location>
</feature>
<comment type="caution">
    <text evidence="2">The sequence shown here is derived from an EMBL/GenBank/DDBJ whole genome shotgun (WGS) entry which is preliminary data.</text>
</comment>
<feature type="compositionally biased region" description="Low complexity" evidence="1">
    <location>
        <begin position="225"/>
        <end position="235"/>
    </location>
</feature>